<evidence type="ECO:0000313" key="1">
    <source>
        <dbReference type="EMBL" id="GBO17005.1"/>
    </source>
</evidence>
<dbReference type="AlphaFoldDB" id="A0A4Y2UVI0"/>
<reference evidence="1 2" key="1">
    <citation type="journal article" date="2019" name="Sci. Rep.">
        <title>Orb-weaving spider Araneus ventricosus genome elucidates the spidroin gene catalogue.</title>
        <authorList>
            <person name="Kono N."/>
            <person name="Nakamura H."/>
            <person name="Ohtoshi R."/>
            <person name="Moran D.A.P."/>
            <person name="Shinohara A."/>
            <person name="Yoshida Y."/>
            <person name="Fujiwara M."/>
            <person name="Mori M."/>
            <person name="Tomita M."/>
            <person name="Arakawa K."/>
        </authorList>
    </citation>
    <scope>NUCLEOTIDE SEQUENCE [LARGE SCALE GENOMIC DNA]</scope>
</reference>
<proteinExistence type="predicted"/>
<protein>
    <submittedName>
        <fullName evidence="1">Uncharacterized protein</fullName>
    </submittedName>
</protein>
<dbReference type="Proteomes" id="UP000499080">
    <property type="component" value="Unassembled WGS sequence"/>
</dbReference>
<comment type="caution">
    <text evidence="1">The sequence shown here is derived from an EMBL/GenBank/DDBJ whole genome shotgun (WGS) entry which is preliminary data.</text>
</comment>
<dbReference type="EMBL" id="BGPR01040816">
    <property type="protein sequence ID" value="GBO17005.1"/>
    <property type="molecule type" value="Genomic_DNA"/>
</dbReference>
<accession>A0A4Y2UVI0</accession>
<organism evidence="1 2">
    <name type="scientific">Araneus ventricosus</name>
    <name type="common">Orbweaver spider</name>
    <name type="synonym">Epeira ventricosa</name>
    <dbReference type="NCBI Taxonomy" id="182803"/>
    <lineage>
        <taxon>Eukaryota</taxon>
        <taxon>Metazoa</taxon>
        <taxon>Ecdysozoa</taxon>
        <taxon>Arthropoda</taxon>
        <taxon>Chelicerata</taxon>
        <taxon>Arachnida</taxon>
        <taxon>Araneae</taxon>
        <taxon>Araneomorphae</taxon>
        <taxon>Entelegynae</taxon>
        <taxon>Araneoidea</taxon>
        <taxon>Araneidae</taxon>
        <taxon>Araneus</taxon>
    </lineage>
</organism>
<sequence>MKCSRCVASVRSLLQQKEESMTHPNDVKTRELILEYLEIITCRTHMRLLNDNQGLGTFVHHVWCEPVVTCVTKGSHIGVQSGFEATRGLFWTDLALSETGQHIQTSAPQHQLEKFWPLFDMHQAYKHGAFKVESGFEPGTFDRKAETSALGHRCFFAFSYTKVL</sequence>
<keyword evidence="2" id="KW-1185">Reference proteome</keyword>
<name>A0A4Y2UVI0_ARAVE</name>
<evidence type="ECO:0000313" key="2">
    <source>
        <dbReference type="Proteomes" id="UP000499080"/>
    </source>
</evidence>
<gene>
    <name evidence="1" type="ORF">AVEN_197048_1</name>
</gene>